<feature type="compositionally biased region" description="Low complexity" evidence="1">
    <location>
        <begin position="140"/>
        <end position="152"/>
    </location>
</feature>
<evidence type="ECO:0000313" key="2">
    <source>
        <dbReference type="EMBL" id="KAJ7040491.1"/>
    </source>
</evidence>
<evidence type="ECO:0000313" key="3">
    <source>
        <dbReference type="Proteomes" id="UP001218188"/>
    </source>
</evidence>
<dbReference type="EMBL" id="JARJCM010000021">
    <property type="protein sequence ID" value="KAJ7040491.1"/>
    <property type="molecule type" value="Genomic_DNA"/>
</dbReference>
<gene>
    <name evidence="2" type="ORF">C8F04DRAFT_948297</name>
</gene>
<reference evidence="2" key="1">
    <citation type="submission" date="2023-03" db="EMBL/GenBank/DDBJ databases">
        <title>Massive genome expansion in bonnet fungi (Mycena s.s.) driven by repeated elements and novel gene families across ecological guilds.</title>
        <authorList>
            <consortium name="Lawrence Berkeley National Laboratory"/>
            <person name="Harder C.B."/>
            <person name="Miyauchi S."/>
            <person name="Viragh M."/>
            <person name="Kuo A."/>
            <person name="Thoen E."/>
            <person name="Andreopoulos B."/>
            <person name="Lu D."/>
            <person name="Skrede I."/>
            <person name="Drula E."/>
            <person name="Henrissat B."/>
            <person name="Morin E."/>
            <person name="Kohler A."/>
            <person name="Barry K."/>
            <person name="LaButti K."/>
            <person name="Morin E."/>
            <person name="Salamov A."/>
            <person name="Lipzen A."/>
            <person name="Mereny Z."/>
            <person name="Hegedus B."/>
            <person name="Baldrian P."/>
            <person name="Stursova M."/>
            <person name="Weitz H."/>
            <person name="Taylor A."/>
            <person name="Grigoriev I.V."/>
            <person name="Nagy L.G."/>
            <person name="Martin F."/>
            <person name="Kauserud H."/>
        </authorList>
    </citation>
    <scope>NUCLEOTIDE SEQUENCE</scope>
    <source>
        <strain evidence="2">CBHHK200</strain>
    </source>
</reference>
<protein>
    <submittedName>
        <fullName evidence="2">Uncharacterized protein</fullName>
    </submittedName>
</protein>
<dbReference type="AlphaFoldDB" id="A0AAD6XA54"/>
<evidence type="ECO:0000256" key="1">
    <source>
        <dbReference type="SAM" id="MobiDB-lite"/>
    </source>
</evidence>
<accession>A0AAD6XA54</accession>
<sequence length="199" mass="21980">NTSGESKIAVCKRIGSVIFPDLFATSPNALAKRVEGKMHNPRHDTTEQAQNLWGLSSNCICSSVSYIFLPDEIEEDFPFFPRLHRFLASRSNIVPLMIATGVGPEGRKVVHLQPPTRTMTDLDPNIDPSLQVTPHRPRQDSPSSPIEIDSSPLAPVNKNSQGKTAPRPSTFHSAVEDAKTLKPRPSQKSFEESIIDIQM</sequence>
<keyword evidence="3" id="KW-1185">Reference proteome</keyword>
<organism evidence="2 3">
    <name type="scientific">Mycena alexandri</name>
    <dbReference type="NCBI Taxonomy" id="1745969"/>
    <lineage>
        <taxon>Eukaryota</taxon>
        <taxon>Fungi</taxon>
        <taxon>Dikarya</taxon>
        <taxon>Basidiomycota</taxon>
        <taxon>Agaricomycotina</taxon>
        <taxon>Agaricomycetes</taxon>
        <taxon>Agaricomycetidae</taxon>
        <taxon>Agaricales</taxon>
        <taxon>Marasmiineae</taxon>
        <taxon>Mycenaceae</taxon>
        <taxon>Mycena</taxon>
    </lineage>
</organism>
<feature type="region of interest" description="Disordered" evidence="1">
    <location>
        <begin position="115"/>
        <end position="199"/>
    </location>
</feature>
<comment type="caution">
    <text evidence="2">The sequence shown here is derived from an EMBL/GenBank/DDBJ whole genome shotgun (WGS) entry which is preliminary data.</text>
</comment>
<dbReference type="Proteomes" id="UP001218188">
    <property type="component" value="Unassembled WGS sequence"/>
</dbReference>
<feature type="non-terminal residue" evidence="2">
    <location>
        <position position="199"/>
    </location>
</feature>
<name>A0AAD6XA54_9AGAR</name>
<proteinExistence type="predicted"/>